<evidence type="ECO:0000256" key="4">
    <source>
        <dbReference type="SAM" id="SignalP"/>
    </source>
</evidence>
<reference evidence="6" key="1">
    <citation type="journal article" date="2016" name="Int. J. Syst. Evol. Microbiol.">
        <title>Pseudoxanthomonas helianthi sp. nov., isolated from roots of Jerusalem artichoke (Helianthus tuberosus).</title>
        <authorList>
            <person name="Kittiwongwattana C."/>
            <person name="Thawai C."/>
        </authorList>
    </citation>
    <scope>NUCLEOTIDE SEQUENCE</scope>
    <source>
        <strain evidence="6">110414</strain>
    </source>
</reference>
<dbReference type="Proteomes" id="UP000673447">
    <property type="component" value="Unassembled WGS sequence"/>
</dbReference>
<evidence type="ECO:0000256" key="2">
    <source>
        <dbReference type="ARBA" id="ARBA00023136"/>
    </source>
</evidence>
<feature type="chain" id="PRO_5036714402" evidence="4">
    <location>
        <begin position="36"/>
        <end position="1002"/>
    </location>
</feature>
<dbReference type="GO" id="GO:0030246">
    <property type="term" value="F:carbohydrate binding"/>
    <property type="evidence" value="ECO:0007669"/>
    <property type="project" value="InterPro"/>
</dbReference>
<evidence type="ECO:0000313" key="6">
    <source>
        <dbReference type="EMBL" id="MBP3984323.1"/>
    </source>
</evidence>
<proteinExistence type="predicted"/>
<evidence type="ECO:0000256" key="1">
    <source>
        <dbReference type="ARBA" id="ARBA00004442"/>
    </source>
</evidence>
<dbReference type="InterPro" id="IPR013784">
    <property type="entry name" value="Carb-bd-like_fold"/>
</dbReference>
<reference evidence="6" key="2">
    <citation type="submission" date="2021-03" db="EMBL/GenBank/DDBJ databases">
        <authorList>
            <person name="Cao W."/>
        </authorList>
    </citation>
    <scope>NUCLEOTIDE SEQUENCE</scope>
    <source>
        <strain evidence="6">110414</strain>
    </source>
</reference>
<evidence type="ECO:0000256" key="3">
    <source>
        <dbReference type="ARBA" id="ARBA00023237"/>
    </source>
</evidence>
<dbReference type="AlphaFoldDB" id="A0A940X1P1"/>
<accession>A0A940X1P1</accession>
<dbReference type="Pfam" id="PF13620">
    <property type="entry name" value="CarboxypepD_reg"/>
    <property type="match status" value="1"/>
</dbReference>
<dbReference type="EMBL" id="JAGKTC010000002">
    <property type="protein sequence ID" value="MBP3984323.1"/>
    <property type="molecule type" value="Genomic_DNA"/>
</dbReference>
<dbReference type="Gene3D" id="2.40.170.20">
    <property type="entry name" value="TonB-dependent receptor, beta-barrel domain"/>
    <property type="match status" value="1"/>
</dbReference>
<dbReference type="RefSeq" id="WP_210536210.1">
    <property type="nucleotide sequence ID" value="NZ_JAGKTC010000002.1"/>
</dbReference>
<dbReference type="SUPFAM" id="SSF49452">
    <property type="entry name" value="Starch-binding domain-like"/>
    <property type="match status" value="1"/>
</dbReference>
<keyword evidence="2" id="KW-0472">Membrane</keyword>
<organism evidence="6 7">
    <name type="scientific">Pseudoxanthomonas helianthi</name>
    <dbReference type="NCBI Taxonomy" id="1453541"/>
    <lineage>
        <taxon>Bacteria</taxon>
        <taxon>Pseudomonadati</taxon>
        <taxon>Pseudomonadota</taxon>
        <taxon>Gammaproteobacteria</taxon>
        <taxon>Lysobacterales</taxon>
        <taxon>Lysobacteraceae</taxon>
        <taxon>Pseudoxanthomonas</taxon>
    </lineage>
</organism>
<evidence type="ECO:0000313" key="7">
    <source>
        <dbReference type="Proteomes" id="UP000673447"/>
    </source>
</evidence>
<dbReference type="Gene3D" id="2.60.40.1120">
    <property type="entry name" value="Carboxypeptidase-like, regulatory domain"/>
    <property type="match status" value="1"/>
</dbReference>
<comment type="caution">
    <text evidence="6">The sequence shown here is derived from an EMBL/GenBank/DDBJ whole genome shotgun (WGS) entry which is preliminary data.</text>
</comment>
<keyword evidence="4" id="KW-0732">Signal</keyword>
<dbReference type="GO" id="GO:0009279">
    <property type="term" value="C:cell outer membrane"/>
    <property type="evidence" value="ECO:0007669"/>
    <property type="project" value="UniProtKB-SubCell"/>
</dbReference>
<comment type="subcellular location">
    <subcellularLocation>
        <location evidence="1">Cell outer membrane</location>
    </subcellularLocation>
</comment>
<gene>
    <name evidence="6" type="ORF">J5837_07760</name>
</gene>
<name>A0A940X1P1_9GAMM</name>
<keyword evidence="3" id="KW-0998">Cell outer membrane</keyword>
<evidence type="ECO:0000259" key="5">
    <source>
        <dbReference type="Pfam" id="PF25183"/>
    </source>
</evidence>
<sequence length="1002" mass="109036">MKASTFAVPPSCKTRKRTRLALALVACLAGSSAYAQSTTGGISGIVKQTGGSPAKVVIRNLDTGAVQERSTDADGRYSANTLAAGRYEVTAEVDGKPVGSSSVQVVPGSSSRVDLDSAAAADAGSAVTLDTVKAVANAVDRGGINPIDMTTPQLNTIVPVKLMDSLAGGRSAISTAQQFLSQVSVANSSGFPRFGGSSGAENRYYVNEFDVTNDRNGYGLTGIPAEAMATSQIIDDTASARYSNALGGSMAQTVKQGTNDFRFGYDLYYTPPLYSRLMEKSPAYRYPDGTYYSYPNGSREGLFDQFLWVSGPIVRDRLFFYVLDRNNPEYTRKSVNTTGTQQTVSTDKLNAPLVNLTWNITDSQQLNVMGERNRYSTYSTVYDLPTRYDTSQRNQRSWSNPQNLQRLLIGNYYWNINDTMTLSVMGGYMSTWALTPTSTSGTEAPYALQYTVDDRSSQSIGASASPNSLLPSTYFKRGYRAAFTWTPGDHQIMFGAENYDVGFNNLSISGENGNYAYHQYTKNTTLPNGVVIPANTPYVQAMYRKSGGAFTTTNRGAFIEDTWKLAPDFVVYAGVRYDQNIGYQLTGREFIDLKTVSPRVGVAWDVFGDGSTKFGAAAGQYTIPLPASINSGVGGITVNRTDYYAYTGINPDGSPILGGKYGDTVTLGSSNPADPRTIASGNIKNTRQNNYTVYLQHKFDSNWQGSVQAKYTFLDRTIETTCDLGPGSPLRNYLAAQGYPNAKISNACILYNPGSAIELTNDLGGTGQMQTITVPASVYGMPRAERTNYQLIGTLTHAESPDEPYFFNVSYTWGHMFGNYEGYFDESTGQSISGSSYAFDYPQLMQGATGDLSNDYRHSLKTMGFYRFRNGFRVGGNITAHTGAPVLCNSFYPNTENTPSGTAAASRGNYSYYCFNKLSPRGSMGRQSFNWTAGLLLAWGRKFGAHDIDVALNVSNVFNHIGEDGAVRNWNVGGYNTINPSYGFPGYQSPRSTSLVIRYTWN</sequence>
<keyword evidence="7" id="KW-1185">Reference proteome</keyword>
<feature type="domain" description="TonB-dependent transporter Oar-like beta-barrel" evidence="5">
    <location>
        <begin position="338"/>
        <end position="580"/>
    </location>
</feature>
<dbReference type="Pfam" id="PF25183">
    <property type="entry name" value="OMP_b-brl_4"/>
    <property type="match status" value="1"/>
</dbReference>
<dbReference type="InterPro" id="IPR057601">
    <property type="entry name" value="Oar-like_b-barrel"/>
</dbReference>
<dbReference type="InterPro" id="IPR036942">
    <property type="entry name" value="Beta-barrel_TonB_sf"/>
</dbReference>
<dbReference type="SUPFAM" id="SSF56935">
    <property type="entry name" value="Porins"/>
    <property type="match status" value="1"/>
</dbReference>
<keyword evidence="6" id="KW-0675">Receptor</keyword>
<protein>
    <submittedName>
        <fullName evidence="6">TonB-dependent receptor</fullName>
    </submittedName>
</protein>
<feature type="signal peptide" evidence="4">
    <location>
        <begin position="1"/>
        <end position="35"/>
    </location>
</feature>